<keyword evidence="7" id="KW-1185">Reference proteome</keyword>
<gene>
    <name evidence="6" type="ORF">Snoj_69770</name>
</gene>
<sequence length="760" mass="82240">MGNPVRGTATADEDLSGGSWSFGERLLSFRGREGLTQRELAERAGVSVRVLRDIEHGRVHRPQTRTVRLLARVLGLDADTARRLAPPARESVRPGSERLHIGILGPLSVRYRGVETHVHAAKVRRLLALLALRYPEAAGLGEITHALWPKDPPRSYQNLVHTYVSQARRVLLLPGGQAGAPAPSFLARTHTGYVLELERDQVDLTQFQDLWARARQAHGAGDAEAAHELAERAYGCWRGPLLAGEPLLPHHPAAMAAARQRVESLLLHTDLSLQVRRPERVLGALRGATEEEPLHEGLQARLMLVLASCGEQREALKIYSEVARRLDRELGVQPGDELRRAHLRILHQELPWPRTGPASAWAAFDVPAAPPPRPAAPAPRPRPSQTPAASTGFVGRAAELKRLDRLLLPTGERAGQVPAVLVTGFPGVGKTALAVRWAHRVRERFPDGQLYVDLHGYADRRPLHPQEALASFLRALGVPDGELPRSLDEAANLYRTLLSDRRMLIVLDNAREESQIRPLVPGAAGCAVLVTSRDTLPGLVARDGVPRLDLDVLGGDEALTLLSRLLRSGRVDAEPLAARALNRQCGGLPLAIRLLAARLEEHPGVGIAQLCVELQEAGAFRELRVETDDLFTAVHAAFELSYVSLPEPLRRWFRLFARTEGRLVSGYAMADLAGTTPLEATRALRRLVGVSLLRECAQPVLPPRSAAALRAPTGAAGGRAVPAAVGVTAAGRGRAAGSPAECQPDGEEPEHDGGEAVGDP</sequence>
<dbReference type="PANTHER" id="PTHR35807">
    <property type="entry name" value="TRANSCRIPTIONAL REGULATOR REDD-RELATED"/>
    <property type="match status" value="1"/>
</dbReference>
<name>A0ABQ3SY35_9ACTN</name>
<evidence type="ECO:0000256" key="4">
    <source>
        <dbReference type="SAM" id="MobiDB-lite"/>
    </source>
</evidence>
<dbReference type="PRINTS" id="PR00364">
    <property type="entry name" value="DISEASERSIST"/>
</dbReference>
<dbReference type="InterPro" id="IPR001387">
    <property type="entry name" value="Cro/C1-type_HTH"/>
</dbReference>
<evidence type="ECO:0000256" key="1">
    <source>
        <dbReference type="ARBA" id="ARBA00023012"/>
    </source>
</evidence>
<dbReference type="EMBL" id="BNEC01000005">
    <property type="protein sequence ID" value="GHI73059.1"/>
    <property type="molecule type" value="Genomic_DNA"/>
</dbReference>
<accession>A0ABQ3SY35</accession>
<keyword evidence="2" id="KW-0805">Transcription regulation</keyword>
<dbReference type="CDD" id="cd15831">
    <property type="entry name" value="BTAD"/>
    <property type="match status" value="1"/>
</dbReference>
<feature type="region of interest" description="Disordered" evidence="4">
    <location>
        <begin position="364"/>
        <end position="390"/>
    </location>
</feature>
<feature type="region of interest" description="Disordered" evidence="4">
    <location>
        <begin position="730"/>
        <end position="760"/>
    </location>
</feature>
<dbReference type="Proteomes" id="UP000613974">
    <property type="component" value="Unassembled WGS sequence"/>
</dbReference>
<dbReference type="Gene3D" id="1.10.10.10">
    <property type="entry name" value="Winged helix-like DNA-binding domain superfamily/Winged helix DNA-binding domain"/>
    <property type="match status" value="1"/>
</dbReference>
<proteinExistence type="predicted"/>
<dbReference type="Gene3D" id="3.40.50.300">
    <property type="entry name" value="P-loop containing nucleotide triphosphate hydrolases"/>
    <property type="match status" value="1"/>
</dbReference>
<dbReference type="InterPro" id="IPR041664">
    <property type="entry name" value="AAA_16"/>
</dbReference>
<dbReference type="InterPro" id="IPR005158">
    <property type="entry name" value="BTAD"/>
</dbReference>
<keyword evidence="1" id="KW-0902">Two-component regulatory system</keyword>
<reference evidence="7" key="1">
    <citation type="submission" date="2023-07" db="EMBL/GenBank/DDBJ databases">
        <title>Whole genome shotgun sequence of Streptomyces nojiriensis NBRC 13794.</title>
        <authorList>
            <person name="Komaki H."/>
            <person name="Tamura T."/>
        </authorList>
    </citation>
    <scope>NUCLEOTIDE SEQUENCE [LARGE SCALE GENOMIC DNA]</scope>
    <source>
        <strain evidence="7">NBRC 13794</strain>
    </source>
</reference>
<evidence type="ECO:0000256" key="3">
    <source>
        <dbReference type="ARBA" id="ARBA00023163"/>
    </source>
</evidence>
<feature type="domain" description="HTH cro/C1-type" evidence="5">
    <location>
        <begin position="26"/>
        <end position="81"/>
    </location>
</feature>
<feature type="compositionally biased region" description="Pro residues" evidence="4">
    <location>
        <begin position="368"/>
        <end position="384"/>
    </location>
</feature>
<dbReference type="SUPFAM" id="SSF52540">
    <property type="entry name" value="P-loop containing nucleoside triphosphate hydrolases"/>
    <property type="match status" value="1"/>
</dbReference>
<dbReference type="Gene3D" id="1.10.260.40">
    <property type="entry name" value="lambda repressor-like DNA-binding domains"/>
    <property type="match status" value="1"/>
</dbReference>
<evidence type="ECO:0000313" key="6">
    <source>
        <dbReference type="EMBL" id="GHI73059.1"/>
    </source>
</evidence>
<dbReference type="SUPFAM" id="SSF46894">
    <property type="entry name" value="C-terminal effector domain of the bipartite response regulators"/>
    <property type="match status" value="1"/>
</dbReference>
<dbReference type="SMART" id="SM01043">
    <property type="entry name" value="BTAD"/>
    <property type="match status" value="1"/>
</dbReference>
<organism evidence="6 7">
    <name type="scientific">Streptomyces nojiriensis</name>
    <dbReference type="NCBI Taxonomy" id="66374"/>
    <lineage>
        <taxon>Bacteria</taxon>
        <taxon>Bacillati</taxon>
        <taxon>Actinomycetota</taxon>
        <taxon>Actinomycetes</taxon>
        <taxon>Kitasatosporales</taxon>
        <taxon>Streptomycetaceae</taxon>
        <taxon>Streptomyces</taxon>
    </lineage>
</organism>
<dbReference type="Gene3D" id="1.25.40.10">
    <property type="entry name" value="Tetratricopeptide repeat domain"/>
    <property type="match status" value="1"/>
</dbReference>
<keyword evidence="3" id="KW-0804">Transcription</keyword>
<protein>
    <recommendedName>
        <fullName evidence="5">HTH cro/C1-type domain-containing protein</fullName>
    </recommendedName>
</protein>
<evidence type="ECO:0000259" key="5">
    <source>
        <dbReference type="PROSITE" id="PS50943"/>
    </source>
</evidence>
<dbReference type="InterPro" id="IPR010982">
    <property type="entry name" value="Lambda_DNA-bd_dom_sf"/>
</dbReference>
<dbReference type="SUPFAM" id="SSF47413">
    <property type="entry name" value="lambda repressor-like DNA-binding domains"/>
    <property type="match status" value="1"/>
</dbReference>
<dbReference type="InterPro" id="IPR011990">
    <property type="entry name" value="TPR-like_helical_dom_sf"/>
</dbReference>
<dbReference type="InterPro" id="IPR016032">
    <property type="entry name" value="Sig_transdc_resp-reg_C-effctor"/>
</dbReference>
<dbReference type="CDD" id="cd00093">
    <property type="entry name" value="HTH_XRE"/>
    <property type="match status" value="1"/>
</dbReference>
<feature type="compositionally biased region" description="Low complexity" evidence="4">
    <location>
        <begin position="730"/>
        <end position="740"/>
    </location>
</feature>
<dbReference type="Pfam" id="PF13191">
    <property type="entry name" value="AAA_16"/>
    <property type="match status" value="1"/>
</dbReference>
<dbReference type="Pfam" id="PF13560">
    <property type="entry name" value="HTH_31"/>
    <property type="match status" value="1"/>
</dbReference>
<dbReference type="SMART" id="SM00530">
    <property type="entry name" value="HTH_XRE"/>
    <property type="match status" value="1"/>
</dbReference>
<dbReference type="PROSITE" id="PS50943">
    <property type="entry name" value="HTH_CROC1"/>
    <property type="match status" value="1"/>
</dbReference>
<dbReference type="InterPro" id="IPR036388">
    <property type="entry name" value="WH-like_DNA-bd_sf"/>
</dbReference>
<dbReference type="InterPro" id="IPR051677">
    <property type="entry name" value="AfsR-DnrI-RedD_regulator"/>
</dbReference>
<evidence type="ECO:0000256" key="2">
    <source>
        <dbReference type="ARBA" id="ARBA00023015"/>
    </source>
</evidence>
<evidence type="ECO:0000313" key="7">
    <source>
        <dbReference type="Proteomes" id="UP000613974"/>
    </source>
</evidence>
<dbReference type="InterPro" id="IPR027417">
    <property type="entry name" value="P-loop_NTPase"/>
</dbReference>
<comment type="caution">
    <text evidence="6">The sequence shown here is derived from an EMBL/GenBank/DDBJ whole genome shotgun (WGS) entry which is preliminary data.</text>
</comment>
<dbReference type="SUPFAM" id="SSF48452">
    <property type="entry name" value="TPR-like"/>
    <property type="match status" value="1"/>
</dbReference>
<dbReference type="PANTHER" id="PTHR35807:SF1">
    <property type="entry name" value="TRANSCRIPTIONAL REGULATOR REDD"/>
    <property type="match status" value="1"/>
</dbReference>
<dbReference type="Pfam" id="PF03704">
    <property type="entry name" value="BTAD"/>
    <property type="match status" value="1"/>
</dbReference>